<gene>
    <name evidence="2" type="ORF">NOF55_12810</name>
</gene>
<dbReference type="Pfam" id="PF04657">
    <property type="entry name" value="DMT_YdcZ"/>
    <property type="match status" value="1"/>
</dbReference>
<sequence length="160" mass="16448">MDSPAVPRPRALPFLFAFASGGILTLMAHFNGTLGHYGGPFFASWTAHATGTVAAILLIALLFRRGEGRALKGRAPLWAYLGGLSGGLTVIFTAEAVNSPLALSGTLALGLAGQVAFSLAADRWGLFGLARRRLSAKDAASLGLIAAGSALIILFGRVSL</sequence>
<feature type="transmembrane region" description="Helical" evidence="1">
    <location>
        <begin position="12"/>
        <end position="30"/>
    </location>
</feature>
<feature type="transmembrane region" description="Helical" evidence="1">
    <location>
        <begin position="139"/>
        <end position="158"/>
    </location>
</feature>
<dbReference type="PANTHER" id="PTHR34821:SF2">
    <property type="entry name" value="INNER MEMBRANE PROTEIN YDCZ"/>
    <property type="match status" value="1"/>
</dbReference>
<evidence type="ECO:0000313" key="3">
    <source>
        <dbReference type="Proteomes" id="UP001208771"/>
    </source>
</evidence>
<keyword evidence="3" id="KW-1185">Reference proteome</keyword>
<comment type="caution">
    <text evidence="2">The sequence shown here is derived from an EMBL/GenBank/DDBJ whole genome shotgun (WGS) entry which is preliminary data.</text>
</comment>
<keyword evidence="1" id="KW-0812">Transmembrane</keyword>
<dbReference type="Proteomes" id="UP001208771">
    <property type="component" value="Unassembled WGS sequence"/>
</dbReference>
<accession>A0AAE3MZU2</accession>
<feature type="transmembrane region" description="Helical" evidence="1">
    <location>
        <begin position="42"/>
        <end position="63"/>
    </location>
</feature>
<dbReference type="InterPro" id="IPR006750">
    <property type="entry name" value="YdcZ"/>
</dbReference>
<keyword evidence="1" id="KW-0472">Membrane</keyword>
<dbReference type="AlphaFoldDB" id="A0AAE3MZU2"/>
<dbReference type="PANTHER" id="PTHR34821">
    <property type="entry name" value="INNER MEMBRANE PROTEIN YDCZ"/>
    <property type="match status" value="1"/>
</dbReference>
<evidence type="ECO:0000256" key="1">
    <source>
        <dbReference type="SAM" id="Phobius"/>
    </source>
</evidence>
<evidence type="ECO:0000313" key="2">
    <source>
        <dbReference type="EMBL" id="MCX8997984.1"/>
    </source>
</evidence>
<keyword evidence="1" id="KW-1133">Transmembrane helix</keyword>
<organism evidence="2 3">
    <name type="scientific">Ectorhizobium quercum</name>
    <dbReference type="NCBI Taxonomy" id="2965071"/>
    <lineage>
        <taxon>Bacteria</taxon>
        <taxon>Pseudomonadati</taxon>
        <taxon>Pseudomonadota</taxon>
        <taxon>Alphaproteobacteria</taxon>
        <taxon>Hyphomicrobiales</taxon>
        <taxon>Rhizobiaceae</taxon>
        <taxon>Ectorhizobium</taxon>
    </lineage>
</organism>
<dbReference type="GO" id="GO:0005886">
    <property type="term" value="C:plasma membrane"/>
    <property type="evidence" value="ECO:0007669"/>
    <property type="project" value="TreeGrafter"/>
</dbReference>
<feature type="transmembrane region" description="Helical" evidence="1">
    <location>
        <begin position="100"/>
        <end position="119"/>
    </location>
</feature>
<dbReference type="EMBL" id="JANFPI010000004">
    <property type="protein sequence ID" value="MCX8997984.1"/>
    <property type="molecule type" value="Genomic_DNA"/>
</dbReference>
<feature type="transmembrane region" description="Helical" evidence="1">
    <location>
        <begin position="75"/>
        <end position="94"/>
    </location>
</feature>
<protein>
    <submittedName>
        <fullName evidence="2">DMT family transporter</fullName>
    </submittedName>
</protein>
<dbReference type="RefSeq" id="WP_306411775.1">
    <property type="nucleotide sequence ID" value="NZ_JANFPI010000004.1"/>
</dbReference>
<name>A0AAE3MZU2_9HYPH</name>
<reference evidence="2" key="1">
    <citation type="submission" date="2022-07" db="EMBL/GenBank/DDBJ databases">
        <title>Ectorhizobium quercum gen.nov., sp. nov.</title>
        <authorList>
            <person name="Ma T."/>
            <person name="Li Y."/>
        </authorList>
    </citation>
    <scope>NUCLEOTIDE SEQUENCE</scope>
    <source>
        <strain evidence="2">BDR2-2</strain>
    </source>
</reference>
<proteinExistence type="predicted"/>